<dbReference type="InterPro" id="IPR045344">
    <property type="entry name" value="C-JID"/>
</dbReference>
<dbReference type="InterPro" id="IPR042197">
    <property type="entry name" value="Apaf_helical"/>
</dbReference>
<reference evidence="10" key="1">
    <citation type="journal article" date="2019" name="Database">
        <title>The radish genome database (RadishGD): an integrated information resource for radish genomics.</title>
        <authorList>
            <person name="Yu H.J."/>
            <person name="Baek S."/>
            <person name="Lee Y.J."/>
            <person name="Cho A."/>
            <person name="Mun J.H."/>
        </authorList>
    </citation>
    <scope>NUCLEOTIDE SEQUENCE [LARGE SCALE GENOMIC DNA]</scope>
    <source>
        <strain evidence="10">cv. WK10039</strain>
    </source>
</reference>
<dbReference type="OrthoDB" id="1045849at2759"/>
<dbReference type="GeneID" id="108830093"/>
<dbReference type="PANTHER" id="PTHR11017:SF366">
    <property type="entry name" value="ADP-RIBOSYL CYCLASE_CYCLIC ADP-RIBOSE HYDROLASE"/>
    <property type="match status" value="1"/>
</dbReference>
<dbReference type="InterPro" id="IPR001611">
    <property type="entry name" value="Leu-rich_rpt"/>
</dbReference>
<evidence type="ECO:0000313" key="12">
    <source>
        <dbReference type="RefSeq" id="XP_056848265.1"/>
    </source>
</evidence>
<evidence type="ECO:0000313" key="13">
    <source>
        <dbReference type="RefSeq" id="XP_056848266.1"/>
    </source>
</evidence>
<dbReference type="PANTHER" id="PTHR11017">
    <property type="entry name" value="LEUCINE-RICH REPEAT-CONTAINING PROTEIN"/>
    <property type="match status" value="1"/>
</dbReference>
<sequence length="1086" mass="124317">MEFSLFLTVLAAAIGFLVIFRKFRFNQENKEIDSSLQPPSSPPSSSSVHPASSSHNWTHDVFPSFRGEDIRRDFLSHIQKEFRRKGITPFIDNEINRGKSIGPELIRAIRESKIAIILLSKNYASSKWCLDELVEIMKCKETVIPVFYKVDPSHVKKLTGYFGKVFKENCVGKSKEDIGRWKEALDEVSTIAGYHSSNWDNEAVMIEEIVTSVSKALINSVPSSDFDNLVGMRAHMEKMEPFLGLNSNEVKMIGIWGPSGIGKSTIARVLFSQNSHEFQFSVFMENIKSRYPRPFFDVYSTKMQLQKEFLSQIINQEDVTIRHLGVAKERLKNKKVFIVLDDVDHLAQLDAMVEETRWFGPGSRIIVTTQNKELLDAHAIKHIYKVDFPPYNEALQIFCMYTFGQKYPYDGFENLSMEVTNLAGKLPLGLRIMGSYFKGMPKKEWEEELPRLRIRLDGDIESILRLSYDALGDEDQALFLHIACFFNNEWIVKVEEYLAETFVGVKARLRILAEKSLISMESGYIKMHSLLARLGREIVRKQSPNNPGQRQFLVEARDIYRVLRSDTLGSQSVIGIDLTDYEFGMEWKISDETFERMFNVQFLRVHCYPSSYKLESLNRLPQDIRLLYWIYFPLTCLPSDFNPEFLVEINMSDSNLEKLWEGNKAIRNLKWMDLCNSKNLKELPDFSTATNLQKLDLSYCSSLVELPSSIGSMTSLENLDLSGLSNLVELPYSIGNMTNLKKLHLKECSSLVELPSSIGNMTNLKELHLKRCSSLVKLPYSIGNMTNLKKLHLKECSSLLKLPSSIGNMTNFEKLNLKGCSSLQKPSFSFGNMTHLKKLDLTQLYLSDTGIQEIASWVKKMSRLKTLVINGCTKLVSLPQLPDSLEIIHAENCESLERLDCSFYKTKFTELSFVNCFKLNQEARNLILKASTKRWAVFPGETVPAYFSYRATGSSVSMKLNGLLDTRFPTSLRFKACLLLVTKPSDVDAAAWRDPYISYCIKDKLSGVEVKLYAVRFCQIWGKLSPQSEHLVVIEFEETVSSPELVFEFSFRYKNWEIKECGLRPPESLALSMLMEDEETIRIGFE</sequence>
<dbReference type="PROSITE" id="PS50104">
    <property type="entry name" value="TIR"/>
    <property type="match status" value="1"/>
</dbReference>
<dbReference type="SUPFAM" id="SSF52058">
    <property type="entry name" value="L domain-like"/>
    <property type="match status" value="1"/>
</dbReference>
<dbReference type="InterPro" id="IPR003593">
    <property type="entry name" value="AAA+_ATPase"/>
</dbReference>
<name>A0A6J0LIB2_RAPSA</name>
<dbReference type="InterPro" id="IPR011713">
    <property type="entry name" value="Leu-rich_rpt_3"/>
</dbReference>
<evidence type="ECO:0000256" key="5">
    <source>
        <dbReference type="ARBA" id="ARBA00022821"/>
    </source>
</evidence>
<dbReference type="AlphaFoldDB" id="A0A6J0LIB2"/>
<evidence type="ECO:0000256" key="3">
    <source>
        <dbReference type="ARBA" id="ARBA00022737"/>
    </source>
</evidence>
<dbReference type="InterPro" id="IPR032675">
    <property type="entry name" value="LRR_dom_sf"/>
</dbReference>
<feature type="region of interest" description="Disordered" evidence="8">
    <location>
        <begin position="32"/>
        <end position="56"/>
    </location>
</feature>
<reference evidence="11 12" key="2">
    <citation type="submission" date="2025-04" db="UniProtKB">
        <authorList>
            <consortium name="RefSeq"/>
        </authorList>
    </citation>
    <scope>IDENTIFICATION</scope>
    <source>
        <tissue evidence="11 12">Leaf</tissue>
    </source>
</reference>
<dbReference type="Pfam" id="PF20160">
    <property type="entry name" value="C-JID"/>
    <property type="match status" value="1"/>
</dbReference>
<dbReference type="Pfam" id="PF00931">
    <property type="entry name" value="NB-ARC"/>
    <property type="match status" value="1"/>
</dbReference>
<dbReference type="KEGG" id="rsz:108830093"/>
<gene>
    <name evidence="11 12 13 14" type="primary">LOC108830093</name>
</gene>
<dbReference type="SMART" id="SM00382">
    <property type="entry name" value="AAA"/>
    <property type="match status" value="1"/>
</dbReference>
<evidence type="ECO:0000256" key="6">
    <source>
        <dbReference type="ARBA" id="ARBA00023027"/>
    </source>
</evidence>
<evidence type="ECO:0000256" key="1">
    <source>
        <dbReference type="ARBA" id="ARBA00011982"/>
    </source>
</evidence>
<comment type="catalytic activity">
    <reaction evidence="7">
        <text>NAD(+) + H2O = ADP-D-ribose + nicotinamide + H(+)</text>
        <dbReference type="Rhea" id="RHEA:16301"/>
        <dbReference type="ChEBI" id="CHEBI:15377"/>
        <dbReference type="ChEBI" id="CHEBI:15378"/>
        <dbReference type="ChEBI" id="CHEBI:17154"/>
        <dbReference type="ChEBI" id="CHEBI:57540"/>
        <dbReference type="ChEBI" id="CHEBI:57967"/>
        <dbReference type="EC" id="3.2.2.6"/>
    </reaction>
    <physiologicalReaction direction="left-to-right" evidence="7">
        <dbReference type="Rhea" id="RHEA:16302"/>
    </physiologicalReaction>
</comment>
<evidence type="ECO:0000256" key="8">
    <source>
        <dbReference type="SAM" id="MobiDB-lite"/>
    </source>
</evidence>
<dbReference type="GO" id="GO:0007165">
    <property type="term" value="P:signal transduction"/>
    <property type="evidence" value="ECO:0007669"/>
    <property type="project" value="InterPro"/>
</dbReference>
<dbReference type="GO" id="GO:0051707">
    <property type="term" value="P:response to other organism"/>
    <property type="evidence" value="ECO:0007669"/>
    <property type="project" value="UniProtKB-ARBA"/>
</dbReference>
<accession>A0A6J0LIB2</accession>
<keyword evidence="2" id="KW-0433">Leucine-rich repeat</keyword>
<dbReference type="GO" id="GO:0061809">
    <property type="term" value="F:NAD+ nucleosidase activity, cyclic ADP-ribose generating"/>
    <property type="evidence" value="ECO:0007669"/>
    <property type="project" value="UniProtKB-EC"/>
</dbReference>
<dbReference type="Pfam" id="PF23598">
    <property type="entry name" value="LRR_14"/>
    <property type="match status" value="1"/>
</dbReference>
<evidence type="ECO:0000313" key="10">
    <source>
        <dbReference type="Proteomes" id="UP000504610"/>
    </source>
</evidence>
<dbReference type="Proteomes" id="UP000504610">
    <property type="component" value="Chromosome 8"/>
</dbReference>
<evidence type="ECO:0000313" key="11">
    <source>
        <dbReference type="RefSeq" id="XP_018459201.1"/>
    </source>
</evidence>
<dbReference type="InterPro" id="IPR027417">
    <property type="entry name" value="P-loop_NTPase"/>
</dbReference>
<dbReference type="Pfam" id="PF01582">
    <property type="entry name" value="TIR"/>
    <property type="match status" value="1"/>
</dbReference>
<dbReference type="GO" id="GO:0043531">
    <property type="term" value="F:ADP binding"/>
    <property type="evidence" value="ECO:0007669"/>
    <property type="project" value="InterPro"/>
</dbReference>
<dbReference type="InterPro" id="IPR000157">
    <property type="entry name" value="TIR_dom"/>
</dbReference>
<dbReference type="Gene3D" id="3.80.10.10">
    <property type="entry name" value="Ribonuclease Inhibitor"/>
    <property type="match status" value="3"/>
</dbReference>
<dbReference type="SUPFAM" id="SSF52200">
    <property type="entry name" value="Toll/Interleukin receptor TIR domain"/>
    <property type="match status" value="1"/>
</dbReference>
<dbReference type="RefSeq" id="XP_056848266.1">
    <property type="nucleotide sequence ID" value="XM_056992286.1"/>
</dbReference>
<keyword evidence="6" id="KW-0520">NAD</keyword>
<feature type="compositionally biased region" description="Low complexity" evidence="8">
    <location>
        <begin position="34"/>
        <end position="54"/>
    </location>
</feature>
<dbReference type="Gene3D" id="3.40.50.10140">
    <property type="entry name" value="Toll/interleukin-1 receptor homology (TIR) domain"/>
    <property type="match status" value="1"/>
</dbReference>
<keyword evidence="3" id="KW-0677">Repeat</keyword>
<evidence type="ECO:0000313" key="14">
    <source>
        <dbReference type="RefSeq" id="XP_056848267.1"/>
    </source>
</evidence>
<dbReference type="SUPFAM" id="SSF46785">
    <property type="entry name" value="Winged helix' DNA-binding domain"/>
    <property type="match status" value="1"/>
</dbReference>
<feature type="domain" description="TIR" evidence="9">
    <location>
        <begin position="57"/>
        <end position="217"/>
    </location>
</feature>
<dbReference type="InterPro" id="IPR055414">
    <property type="entry name" value="LRR_R13L4/SHOC2-like"/>
</dbReference>
<evidence type="ECO:0000259" key="9">
    <source>
        <dbReference type="PROSITE" id="PS50104"/>
    </source>
</evidence>
<dbReference type="FunFam" id="3.40.50.10140:FF:000007">
    <property type="entry name" value="Disease resistance protein (TIR-NBS-LRR class)"/>
    <property type="match status" value="1"/>
</dbReference>
<proteinExistence type="predicted"/>
<dbReference type="InterPro" id="IPR035897">
    <property type="entry name" value="Toll_tir_struct_dom_sf"/>
</dbReference>
<dbReference type="Gene3D" id="3.40.50.300">
    <property type="entry name" value="P-loop containing nucleotide triphosphate hydrolases"/>
    <property type="match status" value="1"/>
</dbReference>
<dbReference type="InterPro" id="IPR036390">
    <property type="entry name" value="WH_DNA-bd_sf"/>
</dbReference>
<dbReference type="InterPro" id="IPR002182">
    <property type="entry name" value="NB-ARC"/>
</dbReference>
<dbReference type="InterPro" id="IPR044974">
    <property type="entry name" value="Disease_R_plants"/>
</dbReference>
<keyword evidence="4" id="KW-0378">Hydrolase</keyword>
<dbReference type="EC" id="3.2.2.6" evidence="1"/>
<dbReference type="InterPro" id="IPR006553">
    <property type="entry name" value="Leu-rich_rpt_Cys-con_subtyp"/>
</dbReference>
<dbReference type="SMART" id="SM00367">
    <property type="entry name" value="LRR_CC"/>
    <property type="match status" value="5"/>
</dbReference>
<evidence type="ECO:0000256" key="2">
    <source>
        <dbReference type="ARBA" id="ARBA00022614"/>
    </source>
</evidence>
<dbReference type="SUPFAM" id="SSF52540">
    <property type="entry name" value="P-loop containing nucleoside triphosphate hydrolases"/>
    <property type="match status" value="1"/>
</dbReference>
<organism evidence="10 11">
    <name type="scientific">Raphanus sativus</name>
    <name type="common">Radish</name>
    <name type="synonym">Raphanus raphanistrum var. sativus</name>
    <dbReference type="NCBI Taxonomy" id="3726"/>
    <lineage>
        <taxon>Eukaryota</taxon>
        <taxon>Viridiplantae</taxon>
        <taxon>Streptophyta</taxon>
        <taxon>Embryophyta</taxon>
        <taxon>Tracheophyta</taxon>
        <taxon>Spermatophyta</taxon>
        <taxon>Magnoliopsida</taxon>
        <taxon>eudicotyledons</taxon>
        <taxon>Gunneridae</taxon>
        <taxon>Pentapetalae</taxon>
        <taxon>rosids</taxon>
        <taxon>malvids</taxon>
        <taxon>Brassicales</taxon>
        <taxon>Brassicaceae</taxon>
        <taxon>Brassiceae</taxon>
        <taxon>Raphanus</taxon>
    </lineage>
</organism>
<keyword evidence="5" id="KW-0611">Plant defense</keyword>
<dbReference type="Gene3D" id="1.10.8.430">
    <property type="entry name" value="Helical domain of apoptotic protease-activating factors"/>
    <property type="match status" value="1"/>
</dbReference>
<dbReference type="InterPro" id="IPR058192">
    <property type="entry name" value="WHD_ROQ1-like"/>
</dbReference>
<dbReference type="SMART" id="SM00255">
    <property type="entry name" value="TIR"/>
    <property type="match status" value="1"/>
</dbReference>
<dbReference type="RefSeq" id="XP_018459201.1">
    <property type="nucleotide sequence ID" value="XM_018603699.2"/>
</dbReference>
<dbReference type="Pfam" id="PF00560">
    <property type="entry name" value="LRR_1"/>
    <property type="match status" value="1"/>
</dbReference>
<dbReference type="GO" id="GO:0006952">
    <property type="term" value="P:defense response"/>
    <property type="evidence" value="ECO:0007669"/>
    <property type="project" value="UniProtKB-KW"/>
</dbReference>
<evidence type="ECO:0000256" key="7">
    <source>
        <dbReference type="ARBA" id="ARBA00047304"/>
    </source>
</evidence>
<dbReference type="FunFam" id="1.10.8.430:FF:000002">
    <property type="entry name" value="Disease resistance protein (TIR-NBS-LRR class)"/>
    <property type="match status" value="1"/>
</dbReference>
<evidence type="ECO:0000256" key="4">
    <source>
        <dbReference type="ARBA" id="ARBA00022801"/>
    </source>
</evidence>
<dbReference type="FunFam" id="3.40.50.300:FF:001002">
    <property type="entry name" value="Disease resistance protein (TIR-NBS-LRR class)"/>
    <property type="match status" value="1"/>
</dbReference>
<dbReference type="RefSeq" id="XP_056848267.1">
    <property type="nucleotide sequence ID" value="XM_056992287.1"/>
</dbReference>
<dbReference type="Pfam" id="PF23282">
    <property type="entry name" value="WHD_ROQ1"/>
    <property type="match status" value="1"/>
</dbReference>
<dbReference type="PRINTS" id="PR00364">
    <property type="entry name" value="DISEASERSIST"/>
</dbReference>
<keyword evidence="10" id="KW-1185">Reference proteome</keyword>
<protein>
    <recommendedName>
        <fullName evidence="1">ADP-ribosyl cyclase/cyclic ADP-ribose hydrolase</fullName>
        <ecNumber evidence="1">3.2.2.6</ecNumber>
    </recommendedName>
</protein>
<dbReference type="Pfam" id="PF07725">
    <property type="entry name" value="LRR_3"/>
    <property type="match status" value="1"/>
</dbReference>
<dbReference type="RefSeq" id="XP_056848265.1">
    <property type="nucleotide sequence ID" value="XM_056992285.1"/>
</dbReference>